<organism evidence="10 11">
    <name type="scientific">Permianibacter aggregans</name>
    <dbReference type="NCBI Taxonomy" id="1510150"/>
    <lineage>
        <taxon>Bacteria</taxon>
        <taxon>Pseudomonadati</taxon>
        <taxon>Pseudomonadota</taxon>
        <taxon>Gammaproteobacteria</taxon>
        <taxon>Pseudomonadales</taxon>
        <taxon>Pseudomonadaceae</taxon>
        <taxon>Permianibacter</taxon>
    </lineage>
</organism>
<comment type="similarity">
    <text evidence="2">Belongs to the methyltransferase superfamily. RsmD family.</text>
</comment>
<evidence type="ECO:0000256" key="1">
    <source>
        <dbReference type="ARBA" id="ARBA00002649"/>
    </source>
</evidence>
<evidence type="ECO:0000313" key="10">
    <source>
        <dbReference type="EMBL" id="TDQ49446.1"/>
    </source>
</evidence>
<evidence type="ECO:0000256" key="9">
    <source>
        <dbReference type="ARBA" id="ARBA00048326"/>
    </source>
</evidence>
<name>A0A4R6UT50_9GAMM</name>
<proteinExistence type="inferred from homology"/>
<keyword evidence="11" id="KW-1185">Reference proteome</keyword>
<dbReference type="NCBIfam" id="TIGR00095">
    <property type="entry name" value="16S rRNA (guanine(966)-N(2))-methyltransferase RsmD"/>
    <property type="match status" value="1"/>
</dbReference>
<evidence type="ECO:0000256" key="8">
    <source>
        <dbReference type="ARBA" id="ARBA00033371"/>
    </source>
</evidence>
<dbReference type="EC" id="2.1.1.171" evidence="3"/>
<dbReference type="CDD" id="cd02440">
    <property type="entry name" value="AdoMet_MTases"/>
    <property type="match status" value="1"/>
</dbReference>
<dbReference type="GO" id="GO:0003676">
    <property type="term" value="F:nucleic acid binding"/>
    <property type="evidence" value="ECO:0007669"/>
    <property type="project" value="InterPro"/>
</dbReference>
<dbReference type="Pfam" id="PF03602">
    <property type="entry name" value="Cons_hypoth95"/>
    <property type="match status" value="1"/>
</dbReference>
<evidence type="ECO:0000256" key="7">
    <source>
        <dbReference type="ARBA" id="ARBA00031268"/>
    </source>
</evidence>
<dbReference type="InterPro" id="IPR029063">
    <property type="entry name" value="SAM-dependent_MTases_sf"/>
</dbReference>
<evidence type="ECO:0000256" key="3">
    <source>
        <dbReference type="ARBA" id="ARBA00012141"/>
    </source>
</evidence>
<comment type="catalytic activity">
    <reaction evidence="9">
        <text>guanosine(966) in 16S rRNA + S-adenosyl-L-methionine = N(2)-methylguanosine(966) in 16S rRNA + S-adenosyl-L-homocysteine + H(+)</text>
        <dbReference type="Rhea" id="RHEA:23548"/>
        <dbReference type="Rhea" id="RHEA-COMP:10211"/>
        <dbReference type="Rhea" id="RHEA-COMP:10212"/>
        <dbReference type="ChEBI" id="CHEBI:15378"/>
        <dbReference type="ChEBI" id="CHEBI:57856"/>
        <dbReference type="ChEBI" id="CHEBI:59789"/>
        <dbReference type="ChEBI" id="CHEBI:74269"/>
        <dbReference type="ChEBI" id="CHEBI:74481"/>
        <dbReference type="EC" id="2.1.1.171"/>
    </reaction>
</comment>
<keyword evidence="5 10" id="KW-0489">Methyltransferase</keyword>
<evidence type="ECO:0000256" key="2">
    <source>
        <dbReference type="ARBA" id="ARBA00005269"/>
    </source>
</evidence>
<dbReference type="Gene3D" id="3.40.50.150">
    <property type="entry name" value="Vaccinia Virus protein VP39"/>
    <property type="match status" value="1"/>
</dbReference>
<evidence type="ECO:0000256" key="5">
    <source>
        <dbReference type="ARBA" id="ARBA00022603"/>
    </source>
</evidence>
<sequence length="222" mass="25048">MGTSRHRCKGRYATILRLVTPPPIAPLMAKASRSSSLSELRIIAGKYRGRKIAFHDAPGLRPTGDRIRETLFSWLQTELPGARCLDLFAGSGALGFEAASRGAIEVVMVENHAPTFRQLQSQQQHLHASEVRLLQEDGLRVLNTVTPAFDVIFLDPPFHQRWLEKALPIIAERQLLKPNGLIYLELERETDWPLLPASLEWHRQKEAGQVRYGLARQTGEMK</sequence>
<dbReference type="Proteomes" id="UP000295375">
    <property type="component" value="Unassembled WGS sequence"/>
</dbReference>
<dbReference type="InterPro" id="IPR004398">
    <property type="entry name" value="RNA_MeTrfase_RsmD"/>
</dbReference>
<dbReference type="SUPFAM" id="SSF53335">
    <property type="entry name" value="S-adenosyl-L-methionine-dependent methyltransferases"/>
    <property type="match status" value="1"/>
</dbReference>
<evidence type="ECO:0000256" key="4">
    <source>
        <dbReference type="ARBA" id="ARBA00013682"/>
    </source>
</evidence>
<reference evidence="10 11" key="1">
    <citation type="submission" date="2019-03" db="EMBL/GenBank/DDBJ databases">
        <title>Genomic Encyclopedia of Type Strains, Phase IV (KMG-IV): sequencing the most valuable type-strain genomes for metagenomic binning, comparative biology and taxonomic classification.</title>
        <authorList>
            <person name="Goeker M."/>
        </authorList>
    </citation>
    <scope>NUCLEOTIDE SEQUENCE [LARGE SCALE GENOMIC DNA]</scope>
    <source>
        <strain evidence="10 11">DSM 103792</strain>
    </source>
</reference>
<keyword evidence="6 10" id="KW-0808">Transferase</keyword>
<comment type="function">
    <text evidence="1">Specifically methylates the guanine in position 966 of 16S rRNA in the assembled 30S particle.</text>
</comment>
<comment type="caution">
    <text evidence="10">The sequence shown here is derived from an EMBL/GenBank/DDBJ whole genome shotgun (WGS) entry which is preliminary data.</text>
</comment>
<dbReference type="InterPro" id="IPR002052">
    <property type="entry name" value="DNA_methylase_N6_adenine_CS"/>
</dbReference>
<dbReference type="PANTHER" id="PTHR43542">
    <property type="entry name" value="METHYLTRANSFERASE"/>
    <property type="match status" value="1"/>
</dbReference>
<dbReference type="GO" id="GO:0052913">
    <property type="term" value="F:16S rRNA (guanine(966)-N(2))-methyltransferase activity"/>
    <property type="evidence" value="ECO:0007669"/>
    <property type="project" value="UniProtKB-EC"/>
</dbReference>
<accession>A0A4R6UT50</accession>
<evidence type="ECO:0000313" key="11">
    <source>
        <dbReference type="Proteomes" id="UP000295375"/>
    </source>
</evidence>
<protein>
    <recommendedName>
        <fullName evidence="4">Ribosomal RNA small subunit methyltransferase D</fullName>
        <ecNumber evidence="3">2.1.1.171</ecNumber>
    </recommendedName>
    <alternativeName>
        <fullName evidence="7">16S rRNA m2G966 methyltransferase</fullName>
    </alternativeName>
    <alternativeName>
        <fullName evidence="8">rRNA (guanine-N(2)-)-methyltransferase</fullName>
    </alternativeName>
</protein>
<dbReference type="PROSITE" id="PS00092">
    <property type="entry name" value="N6_MTASE"/>
    <property type="match status" value="1"/>
</dbReference>
<gene>
    <name evidence="10" type="ORF">EV696_104151</name>
</gene>
<dbReference type="PANTHER" id="PTHR43542:SF1">
    <property type="entry name" value="METHYLTRANSFERASE"/>
    <property type="match status" value="1"/>
</dbReference>
<evidence type="ECO:0000256" key="6">
    <source>
        <dbReference type="ARBA" id="ARBA00022679"/>
    </source>
</evidence>
<dbReference type="EMBL" id="SNYM01000004">
    <property type="protein sequence ID" value="TDQ49446.1"/>
    <property type="molecule type" value="Genomic_DNA"/>
</dbReference>
<dbReference type="AlphaFoldDB" id="A0A4R6UT50"/>